<evidence type="ECO:0000256" key="1">
    <source>
        <dbReference type="ARBA" id="ARBA00005901"/>
    </source>
</evidence>
<dbReference type="InterPro" id="IPR038495">
    <property type="entry name" value="ATPase_E_C"/>
</dbReference>
<protein>
    <recommendedName>
        <fullName evidence="5">V-ATPase subunit E</fullName>
    </recommendedName>
</protein>
<keyword evidence="2" id="KW-0813">Transport</keyword>
<dbReference type="EMBL" id="LAZR01007017">
    <property type="protein sequence ID" value="KKM88024.1"/>
    <property type="molecule type" value="Genomic_DNA"/>
</dbReference>
<dbReference type="Gene3D" id="3.30.2320.30">
    <property type="entry name" value="ATP synthase, E subunit, C-terminal"/>
    <property type="match status" value="1"/>
</dbReference>
<accession>A0A0F9L042</accession>
<evidence type="ECO:0000256" key="3">
    <source>
        <dbReference type="ARBA" id="ARBA00023065"/>
    </source>
</evidence>
<dbReference type="GO" id="GO:0033178">
    <property type="term" value="C:proton-transporting two-sector ATPase complex, catalytic domain"/>
    <property type="evidence" value="ECO:0007669"/>
    <property type="project" value="InterPro"/>
</dbReference>
<evidence type="ECO:0000313" key="4">
    <source>
        <dbReference type="EMBL" id="KKM88024.1"/>
    </source>
</evidence>
<reference evidence="4" key="1">
    <citation type="journal article" date="2015" name="Nature">
        <title>Complex archaea that bridge the gap between prokaryotes and eukaryotes.</title>
        <authorList>
            <person name="Spang A."/>
            <person name="Saw J.H."/>
            <person name="Jorgensen S.L."/>
            <person name="Zaremba-Niedzwiedzka K."/>
            <person name="Martijn J."/>
            <person name="Lind A.E."/>
            <person name="van Eijk R."/>
            <person name="Schleper C."/>
            <person name="Guy L."/>
            <person name="Ettema T.J."/>
        </authorList>
    </citation>
    <scope>NUCLEOTIDE SEQUENCE</scope>
</reference>
<comment type="similarity">
    <text evidence="1">Belongs to the V-ATPase E subunit family.</text>
</comment>
<dbReference type="SUPFAM" id="SSF160527">
    <property type="entry name" value="V-type ATPase subunit E-like"/>
    <property type="match status" value="1"/>
</dbReference>
<keyword evidence="3" id="KW-0406">Ion transport</keyword>
<proteinExistence type="inferred from homology"/>
<sequence length="223" mass="24985">MSPKELKLQLSEISTTTSAVALIEAILSEAHETAEKIIQDAKKTAQSTLEEQREKGRERAREIVISIDKKAQNDSVINKLRDTTSAESKAKWLILEKKHVLIENVLNQVKDALHTRIKTDKYFLVLENLIVEGGIIVDAPDLEVILNERDSTLPLDLDKLAEKISEKTGTKTEITKSAKKNDLIGGAIIQTTDGKIVMNNTFEGFLNNFESEIRFKIAQILFT</sequence>
<organism evidence="4">
    <name type="scientific">marine sediment metagenome</name>
    <dbReference type="NCBI Taxonomy" id="412755"/>
    <lineage>
        <taxon>unclassified sequences</taxon>
        <taxon>metagenomes</taxon>
        <taxon>ecological metagenomes</taxon>
    </lineage>
</organism>
<evidence type="ECO:0008006" key="5">
    <source>
        <dbReference type="Google" id="ProtNLM"/>
    </source>
</evidence>
<gene>
    <name evidence="4" type="ORF">LCGC14_1262970</name>
</gene>
<dbReference type="GO" id="GO:0046961">
    <property type="term" value="F:proton-transporting ATPase activity, rotational mechanism"/>
    <property type="evidence" value="ECO:0007669"/>
    <property type="project" value="InterPro"/>
</dbReference>
<dbReference type="Pfam" id="PF01991">
    <property type="entry name" value="vATP-synt_E"/>
    <property type="match status" value="1"/>
</dbReference>
<dbReference type="Gene3D" id="1.20.5.620">
    <property type="entry name" value="F1F0 ATP synthase subunit B, membrane domain"/>
    <property type="match status" value="1"/>
</dbReference>
<evidence type="ECO:0000256" key="2">
    <source>
        <dbReference type="ARBA" id="ARBA00022448"/>
    </source>
</evidence>
<comment type="caution">
    <text evidence="4">The sequence shown here is derived from an EMBL/GenBank/DDBJ whole genome shotgun (WGS) entry which is preliminary data.</text>
</comment>
<name>A0A0F9L042_9ZZZZ</name>
<dbReference type="InterPro" id="IPR002842">
    <property type="entry name" value="ATPase_V1_Esu"/>
</dbReference>
<dbReference type="AlphaFoldDB" id="A0A0F9L042"/>